<accession>A0AAE7RX40</accession>
<dbReference type="GeneID" id="75691595"/>
<dbReference type="EMBL" id="MZ130488">
    <property type="protein sequence ID" value="QWM90330.1"/>
    <property type="molecule type" value="Genomic_DNA"/>
</dbReference>
<organism evidence="1 2">
    <name type="scientific">uncultured phage cr17_1</name>
    <dbReference type="NCBI Taxonomy" id="2986404"/>
    <lineage>
        <taxon>Viruses</taxon>
        <taxon>Duplodnaviria</taxon>
        <taxon>Heunggongvirae</taxon>
        <taxon>Uroviricota</taxon>
        <taxon>Caudoviricetes</taxon>
        <taxon>Crassvirales</taxon>
        <taxon>Intestiviridae</taxon>
        <taxon>Crudevirinae</taxon>
        <taxon>Endlipuvirus</taxon>
        <taxon>Endlipuvirus intestinihominis</taxon>
    </lineage>
</organism>
<reference evidence="1 2" key="1">
    <citation type="submission" date="2021-04" db="EMBL/GenBank/DDBJ databases">
        <authorList>
            <person name="Shkoporov A.N."/>
            <person name="Stockdale S.R."/>
            <person name="Guerin E."/>
            <person name="Ross R.P."/>
            <person name="Hill C."/>
        </authorList>
    </citation>
    <scope>NUCLEOTIDE SEQUENCE [LARGE SCALE GENOMIC DNA]</scope>
    <source>
        <strain evidence="2">cr17_1</strain>
    </source>
</reference>
<sequence>MPYFDFSVTKKQTNTNHKKAKQYTIIKRDIYGVVHIAITGMLFVNINNTVVPILKDCYNTAKKDKIFSLKLNKDSKRLCIVRNKNERLNYTNENYLPFAPGCIVYGNLLLNPYGTTLFNIKKVIIEYDNEESKIAFNYWKTNYEEIERNRNKNK</sequence>
<keyword evidence="2" id="KW-1185">Reference proteome</keyword>
<protein>
    <submittedName>
        <fullName evidence="1">Uncharacterized protein</fullName>
    </submittedName>
</protein>
<gene>
    <name evidence="1" type="primary">gp_25590</name>
</gene>
<dbReference type="Proteomes" id="UP000827442">
    <property type="component" value="Segment"/>
</dbReference>
<name>A0AAE7RX40_9CAUD</name>
<proteinExistence type="predicted"/>
<evidence type="ECO:0000313" key="2">
    <source>
        <dbReference type="Proteomes" id="UP000827442"/>
    </source>
</evidence>
<dbReference type="RefSeq" id="YP_010359902.1">
    <property type="nucleotide sequence ID" value="NC_062778.1"/>
</dbReference>
<evidence type="ECO:0000313" key="1">
    <source>
        <dbReference type="EMBL" id="QWM90330.1"/>
    </source>
</evidence>
<dbReference type="KEGG" id="vg:75691595"/>